<evidence type="ECO:0000256" key="2">
    <source>
        <dbReference type="ARBA" id="ARBA00007812"/>
    </source>
</evidence>
<dbReference type="Pfam" id="PF02775">
    <property type="entry name" value="TPP_enzyme_C"/>
    <property type="match status" value="1"/>
</dbReference>
<dbReference type="InterPro" id="IPR029035">
    <property type="entry name" value="DHS-like_NAD/FAD-binding_dom"/>
</dbReference>
<evidence type="ECO:0000259" key="6">
    <source>
        <dbReference type="Pfam" id="PF02775"/>
    </source>
</evidence>
<keyword evidence="9" id="KW-1185">Reference proteome</keyword>
<comment type="cofactor">
    <cofactor evidence="1">
        <name>thiamine diphosphate</name>
        <dbReference type="ChEBI" id="CHEBI:58937"/>
    </cofactor>
</comment>
<dbReference type="InterPro" id="IPR029061">
    <property type="entry name" value="THDP-binding"/>
</dbReference>
<comment type="caution">
    <text evidence="8">The sequence shown here is derived from an EMBL/GenBank/DDBJ whole genome shotgun (WGS) entry which is preliminary data.</text>
</comment>
<evidence type="ECO:0000313" key="9">
    <source>
        <dbReference type="Proteomes" id="UP001230156"/>
    </source>
</evidence>
<dbReference type="Pfam" id="PF00205">
    <property type="entry name" value="TPP_enzyme_M"/>
    <property type="match status" value="1"/>
</dbReference>
<dbReference type="PROSITE" id="PS00187">
    <property type="entry name" value="TPP_ENZYMES"/>
    <property type="match status" value="1"/>
</dbReference>
<dbReference type="InterPro" id="IPR000399">
    <property type="entry name" value="TPP-bd_CS"/>
</dbReference>
<dbReference type="InterPro" id="IPR012001">
    <property type="entry name" value="Thiamin_PyroP_enz_TPP-bd_dom"/>
</dbReference>
<dbReference type="Proteomes" id="UP001230156">
    <property type="component" value="Unassembled WGS sequence"/>
</dbReference>
<dbReference type="NCBIfam" id="NF005712">
    <property type="entry name" value="PRK07524.1"/>
    <property type="match status" value="1"/>
</dbReference>
<dbReference type="Gene3D" id="3.40.50.970">
    <property type="match status" value="2"/>
</dbReference>
<evidence type="ECO:0000259" key="5">
    <source>
        <dbReference type="Pfam" id="PF00205"/>
    </source>
</evidence>
<gene>
    <name evidence="8" type="ORF">Q8A70_07080</name>
</gene>
<dbReference type="GO" id="GO:0047435">
    <property type="term" value="F:5-guanidino-2-oxopentanoate decarboxylase activity"/>
    <property type="evidence" value="ECO:0007669"/>
    <property type="project" value="UniProtKB-EC"/>
</dbReference>
<dbReference type="EC" id="4.1.1.75" evidence="8"/>
<accession>A0ABU0YL91</accession>
<feature type="domain" description="Thiamine pyrophosphate enzyme N-terminal TPP-binding" evidence="7">
    <location>
        <begin position="12"/>
        <end position="126"/>
    </location>
</feature>
<evidence type="ECO:0000256" key="3">
    <source>
        <dbReference type="ARBA" id="ARBA00023052"/>
    </source>
</evidence>
<dbReference type="SUPFAM" id="SSF52467">
    <property type="entry name" value="DHS-like NAD/FAD-binding domain"/>
    <property type="match status" value="1"/>
</dbReference>
<sequence>MTANQTLANQVGGHAIIGLLETYGVDTVFGIPGVHTLEFYRGIADRRMRHVGVRHEQGAGFIADGYARASGKPGVCCLITGPGLMNAATPIGQAYSDSVPVLVLCSVNAKPDLGKGRGRLHEISDQRAAIAPLTAFTRTVMTDKEMAEAVSDAFAVFESKRPRPVVLEFPLDVLSAPADVGHPKRVRAPRPKAKPGDLEAAAKLVDGAKHPLLLVGGGTVDCAPAVRAFLEKSGAIGVTTTAGKGVIPASHPQSLPSALLAPAVQQVLAEADVVIAAGTELSETDSWVDRLEIPGKLIRIDLDAFTITRDYPPTVAIEADAGEALEALTSLIKPGRKPDSNRIAAVRKAVKDGMKPLERKHAKVLDALRAALPKDGIVVSDMTQIAYTANPYFPCEEPRCWFHPCGFGTLGYAMPAAIGAKIACPDRAVVAVCGDGGFLFTVQELGTAAELGLPLPILIWNNDAFGQIAQNMRDVGIPEIAVKQKNPDFKTLAAAYGIPTVRPDSLQGIEAALREAFAAKGPTLIEVREDSPFLA</sequence>
<protein>
    <submittedName>
        <fullName evidence="8">5-guanidino-2-oxopentanoate decarboxylase</fullName>
        <ecNumber evidence="8">4.1.1.75</ecNumber>
    </submittedName>
</protein>
<feature type="domain" description="Thiamine pyrophosphate enzyme TPP-binding" evidence="6">
    <location>
        <begin position="381"/>
        <end position="527"/>
    </location>
</feature>
<dbReference type="Pfam" id="PF02776">
    <property type="entry name" value="TPP_enzyme_N"/>
    <property type="match status" value="1"/>
</dbReference>
<proteinExistence type="inferred from homology"/>
<evidence type="ECO:0000256" key="1">
    <source>
        <dbReference type="ARBA" id="ARBA00001964"/>
    </source>
</evidence>
<dbReference type="EMBL" id="JAUYVI010000002">
    <property type="protein sequence ID" value="MDQ7247423.1"/>
    <property type="molecule type" value="Genomic_DNA"/>
</dbReference>
<dbReference type="RefSeq" id="WP_379954824.1">
    <property type="nucleotide sequence ID" value="NZ_JAUYVI010000002.1"/>
</dbReference>
<feature type="domain" description="Thiamine pyrophosphate enzyme central" evidence="5">
    <location>
        <begin position="198"/>
        <end position="328"/>
    </location>
</feature>
<dbReference type="InterPro" id="IPR011766">
    <property type="entry name" value="TPP_enzyme_TPP-bd"/>
</dbReference>
<dbReference type="PANTHER" id="PTHR18968:SF13">
    <property type="entry name" value="ACETOLACTATE SYNTHASE CATALYTIC SUBUNIT, MITOCHONDRIAL"/>
    <property type="match status" value="1"/>
</dbReference>
<name>A0ABU0YL91_9PROT</name>
<dbReference type="CDD" id="cd07035">
    <property type="entry name" value="TPP_PYR_POX_like"/>
    <property type="match status" value="1"/>
</dbReference>
<organism evidence="8 9">
    <name type="scientific">Dongia sedimenti</name>
    <dbReference type="NCBI Taxonomy" id="3064282"/>
    <lineage>
        <taxon>Bacteria</taxon>
        <taxon>Pseudomonadati</taxon>
        <taxon>Pseudomonadota</taxon>
        <taxon>Alphaproteobacteria</taxon>
        <taxon>Rhodospirillales</taxon>
        <taxon>Dongiaceae</taxon>
        <taxon>Dongia</taxon>
    </lineage>
</organism>
<dbReference type="CDD" id="cd00568">
    <property type="entry name" value="TPP_enzymes"/>
    <property type="match status" value="1"/>
</dbReference>
<dbReference type="SUPFAM" id="SSF52518">
    <property type="entry name" value="Thiamin diphosphate-binding fold (THDP-binding)"/>
    <property type="match status" value="2"/>
</dbReference>
<keyword evidence="8" id="KW-0456">Lyase</keyword>
<comment type="similarity">
    <text evidence="2 4">Belongs to the TPP enzyme family.</text>
</comment>
<keyword evidence="3 4" id="KW-0786">Thiamine pyrophosphate</keyword>
<evidence type="ECO:0000313" key="8">
    <source>
        <dbReference type="EMBL" id="MDQ7247423.1"/>
    </source>
</evidence>
<evidence type="ECO:0000259" key="7">
    <source>
        <dbReference type="Pfam" id="PF02776"/>
    </source>
</evidence>
<dbReference type="Gene3D" id="3.40.50.1220">
    <property type="entry name" value="TPP-binding domain"/>
    <property type="match status" value="1"/>
</dbReference>
<reference evidence="9" key="1">
    <citation type="submission" date="2023-08" db="EMBL/GenBank/DDBJ databases">
        <title>Rhodospirillaceae gen. nov., a novel taxon isolated from the Yangtze River Yuezi River estuary sludge.</title>
        <authorList>
            <person name="Ruan L."/>
        </authorList>
    </citation>
    <scope>NUCLEOTIDE SEQUENCE [LARGE SCALE GENOMIC DNA]</scope>
    <source>
        <strain evidence="9">R-7</strain>
    </source>
</reference>
<evidence type="ECO:0000256" key="4">
    <source>
        <dbReference type="RuleBase" id="RU362132"/>
    </source>
</evidence>
<dbReference type="InterPro" id="IPR012000">
    <property type="entry name" value="Thiamin_PyroP_enz_cen_dom"/>
</dbReference>
<dbReference type="InterPro" id="IPR045229">
    <property type="entry name" value="TPP_enz"/>
</dbReference>
<dbReference type="PANTHER" id="PTHR18968">
    <property type="entry name" value="THIAMINE PYROPHOSPHATE ENZYMES"/>
    <property type="match status" value="1"/>
</dbReference>